<dbReference type="AlphaFoldDB" id="A0A3S3Q6Z7"/>
<accession>A0A3S3Q6Z7</accession>
<dbReference type="PANTHER" id="PTHR33923:SF2">
    <property type="entry name" value="CALMODULIN-BINDING PROTEIN-RELATED"/>
    <property type="match status" value="1"/>
</dbReference>
<feature type="region of interest" description="Disordered" evidence="1">
    <location>
        <begin position="25"/>
        <end position="69"/>
    </location>
</feature>
<feature type="compositionally biased region" description="Basic and acidic residues" evidence="1">
    <location>
        <begin position="58"/>
        <end position="69"/>
    </location>
</feature>
<feature type="compositionally biased region" description="Basic and acidic residues" evidence="1">
    <location>
        <begin position="35"/>
        <end position="48"/>
    </location>
</feature>
<evidence type="ECO:0000256" key="1">
    <source>
        <dbReference type="SAM" id="MobiDB-lite"/>
    </source>
</evidence>
<organism evidence="3 4">
    <name type="scientific">Cinnamomum micranthum f. kanehirae</name>
    <dbReference type="NCBI Taxonomy" id="337451"/>
    <lineage>
        <taxon>Eukaryota</taxon>
        <taxon>Viridiplantae</taxon>
        <taxon>Streptophyta</taxon>
        <taxon>Embryophyta</taxon>
        <taxon>Tracheophyta</taxon>
        <taxon>Spermatophyta</taxon>
        <taxon>Magnoliopsida</taxon>
        <taxon>Magnoliidae</taxon>
        <taxon>Laurales</taxon>
        <taxon>Lauraceae</taxon>
        <taxon>Cinnamomum</taxon>
    </lineage>
</organism>
<dbReference type="OrthoDB" id="1304871at2759"/>
<dbReference type="Pfam" id="PF07839">
    <property type="entry name" value="CaM_binding"/>
    <property type="match status" value="1"/>
</dbReference>
<feature type="compositionally biased region" description="Basic and acidic residues" evidence="1">
    <location>
        <begin position="367"/>
        <end position="376"/>
    </location>
</feature>
<feature type="region of interest" description="Disordered" evidence="1">
    <location>
        <begin position="783"/>
        <end position="802"/>
    </location>
</feature>
<sequence length="1035" mass="115243">MVQRKVVNKLGILAESLNSYTTSEKQSAALKPCHQHPDSRNKGGGEIKKKMKKSRSFKSSDFESLRSPLRRDQSRFKKLSVDVSDTAAKQKKTPYRSLNYMKPTSSSDARRESLQLQVSPPTITPDKSKKSRNLNRPKPSSASSLKPMKVLMRKSSLRPVWSSMKKSCGVALYPNLDVNRATCSSTLKDSKFPMYVDLHPGGTESEGTSVMKVCPYTYCSLNGHHQVPSPPLKHFLSARRRLLKTQKSMKLKGLSGDRTKEIDTGQMVFDGDPVILESDSAGSAVSSVVEVHTDFFVEIFANPRGEIAESVNYGDARKVCNGDDGPKLDFAEIPQVLEEASSDGNDEKPPPASSDSTETDIEEADEDTKSQFDEPNSKTIDGDDVGQNSPLSTAEMDVSMTFHKDDEFNQEEEAHDTDNLDYWIQEVQVELPSECWIESNGSKETEVISGGIDKDASVSDAIDMDWEEEEAPYADNGIDYSMFSDDGSVSVTAHLPGNEDPQELACDSDDSVRTYEEETEETIVLQEACEEESILTLFGGAAYGCNNVKLDAKDESMEINEASDASEESTVLHTEESECDILNSTIHNTNVTPSDEEVFSNPTQADQKSNPEYDYDFFYEHAPVKADTKEDLFATKLRTLESDTETDQSAATGDNSSGFQHADADPESAQPNELDDGNVLKGQTSETSEPEMDHLVIAFDYSQGEQVLQSVDVVGDEAERKEGNGSNGLLKIQNLEFSETCKDIANENHTAEYINMETEVCQSEGSISQENKSNQEVIDPDSFTPDQSIPPATQCTFDDQPGMHNMDKNRDSEKDQAKLEYCCISKSNCFEECDDTEGSTTAEDCIVTDNKMQLEDKPMLSAEEPYIRADNIQIPEKYETINAGTNANEPPLETCNNLKGKPRKAGKRPIVNNEQLKKFNPRAPQYLDLEPDPEAEKVDLRHQMVDERKNAEEWMIDYALQQAVTKLAPARKRRVALLVEAFETVIPLPKFEAHLQHSAPSDGQRKQLRYGVSQINELNFFVIFNRAPKLFFLLQ</sequence>
<feature type="compositionally biased region" description="Polar residues" evidence="1">
    <location>
        <begin position="600"/>
        <end position="610"/>
    </location>
</feature>
<keyword evidence="4" id="KW-1185">Reference proteome</keyword>
<feature type="compositionally biased region" description="Acidic residues" evidence="1">
    <location>
        <begin position="357"/>
        <end position="366"/>
    </location>
</feature>
<dbReference type="Proteomes" id="UP000283530">
    <property type="component" value="Unassembled WGS sequence"/>
</dbReference>
<feature type="region of interest" description="Disordered" evidence="1">
    <location>
        <begin position="81"/>
        <end position="147"/>
    </location>
</feature>
<feature type="compositionally biased region" description="Polar residues" evidence="1">
    <location>
        <begin position="647"/>
        <end position="659"/>
    </location>
</feature>
<dbReference type="PANTHER" id="PTHR33923">
    <property type="entry name" value="CALMODULIN-BINDING PROTEIN-RELATED"/>
    <property type="match status" value="1"/>
</dbReference>
<evidence type="ECO:0000313" key="3">
    <source>
        <dbReference type="EMBL" id="RWR79856.1"/>
    </source>
</evidence>
<feature type="compositionally biased region" description="Polar residues" evidence="1">
    <location>
        <begin position="784"/>
        <end position="797"/>
    </location>
</feature>
<proteinExistence type="predicted"/>
<comment type="caution">
    <text evidence="3">The sequence shown here is derived from an EMBL/GenBank/DDBJ whole genome shotgun (WGS) entry which is preliminary data.</text>
</comment>
<feature type="region of interest" description="Disordered" evidence="1">
    <location>
        <begin position="587"/>
        <end position="611"/>
    </location>
</feature>
<dbReference type="InterPro" id="IPR044681">
    <property type="entry name" value="PICBP-like"/>
</dbReference>
<dbReference type="SMART" id="SM01054">
    <property type="entry name" value="CaM_binding"/>
    <property type="match status" value="1"/>
</dbReference>
<dbReference type="GO" id="GO:0005516">
    <property type="term" value="F:calmodulin binding"/>
    <property type="evidence" value="ECO:0007669"/>
    <property type="project" value="InterPro"/>
</dbReference>
<protein>
    <submittedName>
        <fullName evidence="3">Protein FYV8</fullName>
    </submittedName>
</protein>
<reference evidence="3 4" key="1">
    <citation type="journal article" date="2019" name="Nat. Plants">
        <title>Stout camphor tree genome fills gaps in understanding of flowering plant genome evolution.</title>
        <authorList>
            <person name="Chaw S.M."/>
            <person name="Liu Y.C."/>
            <person name="Wu Y.W."/>
            <person name="Wang H.Y."/>
            <person name="Lin C.I."/>
            <person name="Wu C.S."/>
            <person name="Ke H.M."/>
            <person name="Chang L.Y."/>
            <person name="Hsu C.Y."/>
            <person name="Yang H.T."/>
            <person name="Sudianto E."/>
            <person name="Hsu M.H."/>
            <person name="Wu K.P."/>
            <person name="Wang L.N."/>
            <person name="Leebens-Mack J.H."/>
            <person name="Tsai I.J."/>
        </authorList>
    </citation>
    <scope>NUCLEOTIDE SEQUENCE [LARGE SCALE GENOMIC DNA]</scope>
    <source>
        <strain evidence="4">cv. Chaw 1501</strain>
        <tissue evidence="3">Young leaves</tissue>
    </source>
</reference>
<feature type="region of interest" description="Disordered" evidence="1">
    <location>
        <begin position="338"/>
        <end position="391"/>
    </location>
</feature>
<feature type="domain" description="Calmodulin-binding" evidence="2">
    <location>
        <begin position="881"/>
        <end position="987"/>
    </location>
</feature>
<dbReference type="EMBL" id="QPKB01000003">
    <property type="protein sequence ID" value="RWR79856.1"/>
    <property type="molecule type" value="Genomic_DNA"/>
</dbReference>
<feature type="region of interest" description="Disordered" evidence="1">
    <location>
        <begin position="640"/>
        <end position="689"/>
    </location>
</feature>
<name>A0A3S3Q6Z7_9MAGN</name>
<evidence type="ECO:0000313" key="4">
    <source>
        <dbReference type="Proteomes" id="UP000283530"/>
    </source>
</evidence>
<dbReference type="InterPro" id="IPR012417">
    <property type="entry name" value="CaM-bd_dom_pln"/>
</dbReference>
<evidence type="ECO:0000259" key="2">
    <source>
        <dbReference type="SMART" id="SM01054"/>
    </source>
</evidence>
<gene>
    <name evidence="3" type="ORF">CKAN_00845600</name>
</gene>
<dbReference type="STRING" id="337451.A0A3S3Q6Z7"/>